<evidence type="ECO:0000256" key="2">
    <source>
        <dbReference type="ARBA" id="ARBA00022729"/>
    </source>
</evidence>
<dbReference type="Gene3D" id="2.60.40.2500">
    <property type="match status" value="1"/>
</dbReference>
<sequence>MQKKMKALPLALLLASLAGSALAVEIPAGGIYDKRVKYINYNPAQVTKVIGHYGFSTHVQFGANEVIANIAIGDKEAWDVAPVENHLFIKPLGEMAETNMTVITNVRVYNFELTAHESKNGAHPIPNDMFFQVNFRYPDEELAKAKAEAEAARLKARMSQNDAPKATNWNYWAKGSQDVSPISAFDDGRFTYLKYPGNREMPAIYIVNPDGSESLVNTTVDSKHPDTIIVQKIARQFTLRIGNRVACIFNENYDPDGIANKTGTTAPGVERVIKGGQ</sequence>
<keyword evidence="2 3" id="KW-0732">Signal</keyword>
<dbReference type="InterPro" id="IPR033645">
    <property type="entry name" value="VirB9/CagX/TrbG_C"/>
</dbReference>
<evidence type="ECO:0000256" key="3">
    <source>
        <dbReference type="SAM" id="SignalP"/>
    </source>
</evidence>
<geneLocation type="plasmid" evidence="4">
    <name>pTE_T100_5</name>
</geneLocation>
<evidence type="ECO:0000313" key="4">
    <source>
        <dbReference type="EMBL" id="QSM61756.1"/>
    </source>
</evidence>
<dbReference type="RefSeq" id="WP_011191323.1">
    <property type="nucleotide sequence ID" value="NZ_JBIHBG010000004.1"/>
</dbReference>
<dbReference type="InterPro" id="IPR038161">
    <property type="entry name" value="VirB9/CagX/TrbG_C_sf"/>
</dbReference>
<evidence type="ECO:0000256" key="1">
    <source>
        <dbReference type="ARBA" id="ARBA00006135"/>
    </source>
</evidence>
<comment type="similarity">
    <text evidence="1">Belongs to the TrbG/VirB9 family.</text>
</comment>
<organism evidence="4">
    <name type="scientific">Escherichia coli</name>
    <dbReference type="NCBI Taxonomy" id="562"/>
    <lineage>
        <taxon>Bacteria</taxon>
        <taxon>Pseudomonadati</taxon>
        <taxon>Pseudomonadota</taxon>
        <taxon>Gammaproteobacteria</taxon>
        <taxon>Enterobacterales</taxon>
        <taxon>Enterobacteriaceae</taxon>
        <taxon>Escherichia</taxon>
    </lineage>
</organism>
<dbReference type="InterPro" id="IPR014148">
    <property type="entry name" value="VirB9"/>
</dbReference>
<feature type="signal peptide" evidence="3">
    <location>
        <begin position="1"/>
        <end position="23"/>
    </location>
</feature>
<keyword evidence="4" id="KW-0614">Plasmid</keyword>
<gene>
    <name evidence="4" type="primary">virB9_8</name>
    <name evidence="4" type="ORF">LDMDHDEC_00581</name>
</gene>
<protein>
    <submittedName>
        <fullName evidence="4">Type IV secretion system protein virB9</fullName>
    </submittedName>
</protein>
<dbReference type="NCBIfam" id="TIGR02781">
    <property type="entry name" value="VirB9"/>
    <property type="match status" value="1"/>
</dbReference>
<name>A0A899NDW2_ECOLX</name>
<reference evidence="4" key="1">
    <citation type="journal article" name="Environ. Pollut.">
        <title>Investigating the effects of municipal and hospital wastewaters on horizontal gene transfer.</title>
        <authorList>
            <person name="Hutinel M."/>
            <person name="Fick J."/>
            <person name="Larsson D.G.J."/>
            <person name="Flach C.F."/>
        </authorList>
    </citation>
    <scope>NUCLEOTIDE SEQUENCE</scope>
    <source>
        <strain evidence="4">CV601</strain>
    </source>
</reference>
<dbReference type="Pfam" id="PF03524">
    <property type="entry name" value="CagX"/>
    <property type="match status" value="1"/>
</dbReference>
<dbReference type="EMBL" id="MW574944">
    <property type="protein sequence ID" value="QSM61756.1"/>
    <property type="molecule type" value="Genomic_DNA"/>
</dbReference>
<feature type="chain" id="PRO_5032830990" evidence="3">
    <location>
        <begin position="24"/>
        <end position="277"/>
    </location>
</feature>
<dbReference type="AlphaFoldDB" id="A0A899NDW2"/>
<proteinExistence type="inferred from homology"/>
<accession>A0A899NDW2</accession>
<dbReference type="InterPro" id="IPR010258">
    <property type="entry name" value="Conjugal_tfr_TrbG/VirB9/CagX"/>
</dbReference>
<dbReference type="CDD" id="cd06911">
    <property type="entry name" value="VirB9_CagX_TrbG"/>
    <property type="match status" value="1"/>
</dbReference>